<dbReference type="InterPro" id="IPR012337">
    <property type="entry name" value="RNaseH-like_sf"/>
</dbReference>
<keyword evidence="4" id="KW-0862">Zinc</keyword>
<proteinExistence type="predicted"/>
<dbReference type="InterPro" id="IPR052035">
    <property type="entry name" value="ZnF_BED_domain_contain"/>
</dbReference>
<feature type="region of interest" description="Disordered" evidence="6">
    <location>
        <begin position="1"/>
        <end position="20"/>
    </location>
</feature>
<evidence type="ECO:0000256" key="5">
    <source>
        <dbReference type="ARBA" id="ARBA00023242"/>
    </source>
</evidence>
<comment type="caution">
    <text evidence="7">The sequence shown here is derived from an EMBL/GenBank/DDBJ whole genome shotgun (WGS) entry which is preliminary data.</text>
</comment>
<dbReference type="SUPFAM" id="SSF53098">
    <property type="entry name" value="Ribonuclease H-like"/>
    <property type="match status" value="1"/>
</dbReference>
<dbReference type="SUPFAM" id="SSF140996">
    <property type="entry name" value="Hermes dimerisation domain"/>
    <property type="match status" value="1"/>
</dbReference>
<evidence type="ECO:0000256" key="1">
    <source>
        <dbReference type="ARBA" id="ARBA00004123"/>
    </source>
</evidence>
<dbReference type="OrthoDB" id="10281688at2759"/>
<dbReference type="GO" id="GO:0008270">
    <property type="term" value="F:zinc ion binding"/>
    <property type="evidence" value="ECO:0007669"/>
    <property type="project" value="UniProtKB-KW"/>
</dbReference>
<dbReference type="EMBL" id="BLAL01000178">
    <property type="protein sequence ID" value="GES88322.1"/>
    <property type="molecule type" value="Genomic_DNA"/>
</dbReference>
<feature type="compositionally biased region" description="Acidic residues" evidence="6">
    <location>
        <begin position="279"/>
        <end position="308"/>
    </location>
</feature>
<evidence type="ECO:0000313" key="8">
    <source>
        <dbReference type="Proteomes" id="UP000615446"/>
    </source>
</evidence>
<dbReference type="GO" id="GO:0005634">
    <property type="term" value="C:nucleus"/>
    <property type="evidence" value="ECO:0007669"/>
    <property type="project" value="UniProtKB-SubCell"/>
</dbReference>
<dbReference type="PANTHER" id="PTHR46481:SF10">
    <property type="entry name" value="ZINC FINGER BED DOMAIN-CONTAINING PROTEIN 39"/>
    <property type="match status" value="1"/>
</dbReference>
<comment type="subcellular location">
    <subcellularLocation>
        <location evidence="1">Nucleus</location>
    </subcellularLocation>
</comment>
<sequence>MSSLSKSKKRASENTDAPSNKRQNIENICENLIWVDISNKTSWVWKYFKLVTDGKTYCFHNETIDGVERTCNFSCAYNSQTSSMNYYLNVTHKIYEKKGELRNSVCDWIVMDGIPFNKVNGNGFRRIMKKVNPQFQPPCYQTFKQDLEFNLINKITTIITDNGSNMVKAIQEWEDIECIPCSAHILQLCVIKGLKKATAFIDRFKKLSIFFNSPKQNKKLEETQAELNAKLVNLSIESDYQSKKDYRQLQELMLNTYKWNLLDKLIELFKPIEDATEFLENDNNNDENSDNENNDDENNDEDSDEFDNDGERNSTDSINSIDEQIDITTIINTIKEEIYNALYDYFDNPPNATILASILDPKSKQMHWWLEELKEKTSLLLKSEYEEQKQEESLRETNTHFQVNHKCKTFASRIFGFSQS</sequence>
<organism evidence="7 8">
    <name type="scientific">Rhizophagus clarus</name>
    <dbReference type="NCBI Taxonomy" id="94130"/>
    <lineage>
        <taxon>Eukaryota</taxon>
        <taxon>Fungi</taxon>
        <taxon>Fungi incertae sedis</taxon>
        <taxon>Mucoromycota</taxon>
        <taxon>Glomeromycotina</taxon>
        <taxon>Glomeromycetes</taxon>
        <taxon>Glomerales</taxon>
        <taxon>Glomeraceae</taxon>
        <taxon>Rhizophagus</taxon>
    </lineage>
</organism>
<name>A0A8H3LL83_9GLOM</name>
<evidence type="ECO:0000256" key="2">
    <source>
        <dbReference type="ARBA" id="ARBA00022723"/>
    </source>
</evidence>
<feature type="region of interest" description="Disordered" evidence="6">
    <location>
        <begin position="279"/>
        <end position="319"/>
    </location>
</feature>
<dbReference type="Proteomes" id="UP000615446">
    <property type="component" value="Unassembled WGS sequence"/>
</dbReference>
<dbReference type="AlphaFoldDB" id="A0A8H3LL83"/>
<evidence type="ECO:0000256" key="3">
    <source>
        <dbReference type="ARBA" id="ARBA00022771"/>
    </source>
</evidence>
<protein>
    <submittedName>
        <fullName evidence="7">Zinc finger BED domain-containing protein 1-like</fullName>
    </submittedName>
</protein>
<dbReference type="PANTHER" id="PTHR46481">
    <property type="entry name" value="ZINC FINGER BED DOMAIN-CONTAINING PROTEIN 4"/>
    <property type="match status" value="1"/>
</dbReference>
<keyword evidence="2" id="KW-0479">Metal-binding</keyword>
<reference evidence="7" key="1">
    <citation type="submission" date="2019-10" db="EMBL/GenBank/DDBJ databases">
        <title>Conservation and host-specific expression of non-tandemly repeated heterogenous ribosome RNA gene in arbuscular mycorrhizal fungi.</title>
        <authorList>
            <person name="Maeda T."/>
            <person name="Kobayashi Y."/>
            <person name="Nakagawa T."/>
            <person name="Ezawa T."/>
            <person name="Yamaguchi K."/>
            <person name="Bino T."/>
            <person name="Nishimoto Y."/>
            <person name="Shigenobu S."/>
            <person name="Kawaguchi M."/>
        </authorList>
    </citation>
    <scope>NUCLEOTIDE SEQUENCE</scope>
    <source>
        <strain evidence="7">HR1</strain>
    </source>
</reference>
<gene>
    <name evidence="7" type="ORF">RCL2_001527900</name>
</gene>
<accession>A0A8H3LL83</accession>
<keyword evidence="5" id="KW-0539">Nucleus</keyword>
<evidence type="ECO:0000313" key="7">
    <source>
        <dbReference type="EMBL" id="GES88322.1"/>
    </source>
</evidence>
<evidence type="ECO:0000256" key="4">
    <source>
        <dbReference type="ARBA" id="ARBA00022833"/>
    </source>
</evidence>
<keyword evidence="3" id="KW-0863">Zinc-finger</keyword>
<evidence type="ECO:0000256" key="6">
    <source>
        <dbReference type="SAM" id="MobiDB-lite"/>
    </source>
</evidence>